<keyword evidence="6 12" id="KW-0479">Metal-binding</keyword>
<dbReference type="EMBL" id="BEXT01000001">
    <property type="protein sequence ID" value="GBC63328.1"/>
    <property type="molecule type" value="Genomic_DNA"/>
</dbReference>
<dbReference type="InterPro" id="IPR024708">
    <property type="entry name" value="Catalase_AS"/>
</dbReference>
<dbReference type="InterPro" id="IPR020835">
    <property type="entry name" value="Catalase_sf"/>
</dbReference>
<dbReference type="SUPFAM" id="SSF56634">
    <property type="entry name" value="Heme-dependent catalase-like"/>
    <property type="match status" value="1"/>
</dbReference>
<evidence type="ECO:0000256" key="2">
    <source>
        <dbReference type="ARBA" id="ARBA00005329"/>
    </source>
</evidence>
<dbReference type="InterPro" id="IPR024711">
    <property type="entry name" value="Catalase_clade1/3"/>
</dbReference>
<dbReference type="OrthoDB" id="3169619at2"/>
<evidence type="ECO:0000256" key="10">
    <source>
        <dbReference type="ARBA" id="ARBA00049254"/>
    </source>
</evidence>
<name>A0A401G264_9BACT</name>
<feature type="region of interest" description="Disordered" evidence="14">
    <location>
        <begin position="373"/>
        <end position="400"/>
    </location>
</feature>
<dbReference type="CDD" id="cd08156">
    <property type="entry name" value="catalase_clade_3"/>
    <property type="match status" value="1"/>
</dbReference>
<keyword evidence="5 12" id="KW-0349">Heme</keyword>
<evidence type="ECO:0000313" key="17">
    <source>
        <dbReference type="Proteomes" id="UP000288096"/>
    </source>
</evidence>
<evidence type="ECO:0000313" key="16">
    <source>
        <dbReference type="EMBL" id="GBC63328.1"/>
    </source>
</evidence>
<dbReference type="InterPro" id="IPR010582">
    <property type="entry name" value="Catalase_immune_responsive"/>
</dbReference>
<dbReference type="PIRSF" id="PIRSF038928">
    <property type="entry name" value="Catalase_clade1-3"/>
    <property type="match status" value="1"/>
</dbReference>
<evidence type="ECO:0000256" key="5">
    <source>
        <dbReference type="ARBA" id="ARBA00022617"/>
    </source>
</evidence>
<evidence type="ECO:0000256" key="14">
    <source>
        <dbReference type="SAM" id="MobiDB-lite"/>
    </source>
</evidence>
<evidence type="ECO:0000256" key="13">
    <source>
        <dbReference type="RuleBase" id="RU000498"/>
    </source>
</evidence>
<keyword evidence="7 13" id="KW-0560">Oxidoreductase</keyword>
<dbReference type="Proteomes" id="UP000288096">
    <property type="component" value="Unassembled WGS sequence"/>
</dbReference>
<feature type="active site" evidence="11">
    <location>
        <position position="128"/>
    </location>
</feature>
<dbReference type="SMART" id="SM01060">
    <property type="entry name" value="Catalase"/>
    <property type="match status" value="1"/>
</dbReference>
<dbReference type="InterPro" id="IPR002226">
    <property type="entry name" value="Catalase_haem_BS"/>
</dbReference>
<reference evidence="17" key="1">
    <citation type="submission" date="2017-11" db="EMBL/GenBank/DDBJ databases">
        <authorList>
            <person name="Watanabe M."/>
            <person name="Kojima H."/>
        </authorList>
    </citation>
    <scope>NUCLEOTIDE SEQUENCE [LARGE SCALE GENOMIC DNA]</scope>
    <source>
        <strain evidence="17">Tokyo 01</strain>
    </source>
</reference>
<dbReference type="Pfam" id="PF00199">
    <property type="entry name" value="Catalase"/>
    <property type="match status" value="1"/>
</dbReference>
<protein>
    <recommendedName>
        <fullName evidence="3 13">Catalase</fullName>
        <ecNumber evidence="3 13">1.11.1.6</ecNumber>
    </recommendedName>
</protein>
<reference evidence="17" key="2">
    <citation type="submission" date="2019-01" db="EMBL/GenBank/DDBJ databases">
        <title>Genome sequence of Desulfonema ishimotonii strain Tokyo 01.</title>
        <authorList>
            <person name="Fukui M."/>
        </authorList>
    </citation>
    <scope>NUCLEOTIDE SEQUENCE [LARGE SCALE GENOMIC DNA]</scope>
    <source>
        <strain evidence="17">Tokyo 01</strain>
    </source>
</reference>
<dbReference type="InterPro" id="IPR018028">
    <property type="entry name" value="Catalase"/>
</dbReference>
<dbReference type="InterPro" id="IPR011614">
    <property type="entry name" value="Catalase_core"/>
</dbReference>
<feature type="active site" evidence="11">
    <location>
        <position position="55"/>
    </location>
</feature>
<keyword evidence="9 13" id="KW-0376">Hydrogen peroxide</keyword>
<sequence>MSKPKTLTTAAGIPVGDNQNSLTAGERGPTLAQDHYLLEKLAHFNRERIPERVVHAKAAGVHGTFTVTQDITKYTKARIFSKVGKQTPVLGRFSTVAGEKGSADTVRDVRGFALKFYTDEGNWDMVGNNTPVFFIRDAIKFPDFIHTQKREPHNNLRSHVMWWDFWSQVPEALHQVTILFSDRGIPKGIPYMNGYGSHTYSFINADNERFWVKFHFKTQQGIQNMMQEEADRIVGTDPDYHTRQLFEAVERGEYPKWTFSVQIMPEADAENYRWNPFDMTKVWPHADYPLTEVGVMEMNRNPVNYFAEVEQAAFSPGNVVPGISFSPDKMLQARVFSYADAHRYRLGANFERLPVNRPRTEVHNYQRDGFMRFDDNGGSSPNYEPNSFGGPKENPAYNEPPLRISGDADRYDQKRGVDDDFIQPGNLFRLMPPDEQARLIANISGSLKQTSKEIQERMLPWFYKADKEYGDGIAKGLGLK</sequence>
<dbReference type="RefSeq" id="WP_124330410.1">
    <property type="nucleotide sequence ID" value="NZ_BEXT01000001.1"/>
</dbReference>
<organism evidence="16 17">
    <name type="scientific">Desulfonema ishimotonii</name>
    <dbReference type="NCBI Taxonomy" id="45657"/>
    <lineage>
        <taxon>Bacteria</taxon>
        <taxon>Pseudomonadati</taxon>
        <taxon>Thermodesulfobacteriota</taxon>
        <taxon>Desulfobacteria</taxon>
        <taxon>Desulfobacterales</taxon>
        <taxon>Desulfococcaceae</taxon>
        <taxon>Desulfonema</taxon>
    </lineage>
</organism>
<proteinExistence type="inferred from homology"/>
<comment type="similarity">
    <text evidence="2 13">Belongs to the catalase family.</text>
</comment>
<evidence type="ECO:0000256" key="12">
    <source>
        <dbReference type="PIRSR" id="PIRSR038928-2"/>
    </source>
</evidence>
<evidence type="ECO:0000256" key="4">
    <source>
        <dbReference type="ARBA" id="ARBA00022559"/>
    </source>
</evidence>
<dbReference type="Pfam" id="PF06628">
    <property type="entry name" value="Catalase-rel"/>
    <property type="match status" value="1"/>
</dbReference>
<evidence type="ECO:0000256" key="1">
    <source>
        <dbReference type="ARBA" id="ARBA00001971"/>
    </source>
</evidence>
<comment type="catalytic activity">
    <reaction evidence="10 13">
        <text>2 H2O2 = O2 + 2 H2O</text>
        <dbReference type="Rhea" id="RHEA:20309"/>
        <dbReference type="ChEBI" id="CHEBI:15377"/>
        <dbReference type="ChEBI" id="CHEBI:15379"/>
        <dbReference type="ChEBI" id="CHEBI:16240"/>
        <dbReference type="EC" id="1.11.1.6"/>
    </reaction>
</comment>
<dbReference type="EC" id="1.11.1.6" evidence="3 13"/>
<evidence type="ECO:0000256" key="8">
    <source>
        <dbReference type="ARBA" id="ARBA00023004"/>
    </source>
</evidence>
<keyword evidence="17" id="KW-1185">Reference proteome</keyword>
<evidence type="ECO:0000256" key="11">
    <source>
        <dbReference type="PIRSR" id="PIRSR038928-1"/>
    </source>
</evidence>
<dbReference type="GO" id="GO:0005737">
    <property type="term" value="C:cytoplasm"/>
    <property type="evidence" value="ECO:0007669"/>
    <property type="project" value="TreeGrafter"/>
</dbReference>
<keyword evidence="4 13" id="KW-0575">Peroxidase</keyword>
<evidence type="ECO:0000256" key="9">
    <source>
        <dbReference type="ARBA" id="ARBA00023324"/>
    </source>
</evidence>
<dbReference type="PROSITE" id="PS00437">
    <property type="entry name" value="CATALASE_1"/>
    <property type="match status" value="1"/>
</dbReference>
<comment type="caution">
    <text evidence="16">The sequence shown here is derived from an EMBL/GenBank/DDBJ whole genome shotgun (WGS) entry which is preliminary data.</text>
</comment>
<dbReference type="GO" id="GO:0046872">
    <property type="term" value="F:metal ion binding"/>
    <property type="evidence" value="ECO:0007669"/>
    <property type="project" value="UniProtKB-KW"/>
</dbReference>
<dbReference type="PRINTS" id="PR00067">
    <property type="entry name" value="CATALASE"/>
</dbReference>
<accession>A0A401G264</accession>
<dbReference type="InterPro" id="IPR040333">
    <property type="entry name" value="Catalase_3"/>
</dbReference>
<dbReference type="GO" id="GO:0020037">
    <property type="term" value="F:heme binding"/>
    <property type="evidence" value="ECO:0007669"/>
    <property type="project" value="InterPro"/>
</dbReference>
<feature type="binding site" description="axial binding residue" evidence="12">
    <location>
        <position position="338"/>
    </location>
    <ligand>
        <name>heme</name>
        <dbReference type="ChEBI" id="CHEBI:30413"/>
    </ligand>
    <ligandPart>
        <name>Fe</name>
        <dbReference type="ChEBI" id="CHEBI:18248"/>
    </ligandPart>
</feature>
<keyword evidence="8 12" id="KW-0408">Iron</keyword>
<comment type="cofactor">
    <cofactor evidence="1 12">
        <name>heme</name>
        <dbReference type="ChEBI" id="CHEBI:30413"/>
    </cofactor>
</comment>
<dbReference type="GO" id="GO:0042744">
    <property type="term" value="P:hydrogen peroxide catabolic process"/>
    <property type="evidence" value="ECO:0007669"/>
    <property type="project" value="UniProtKB-KW"/>
</dbReference>
<gene>
    <name evidence="16" type="ORF">DENIS_4322</name>
</gene>
<dbReference type="PROSITE" id="PS51402">
    <property type="entry name" value="CATALASE_3"/>
    <property type="match status" value="1"/>
</dbReference>
<feature type="region of interest" description="Disordered" evidence="14">
    <location>
        <begin position="1"/>
        <end position="27"/>
    </location>
</feature>
<dbReference type="PANTHER" id="PTHR11465:SF9">
    <property type="entry name" value="CATALASE"/>
    <property type="match status" value="1"/>
</dbReference>
<evidence type="ECO:0000259" key="15">
    <source>
        <dbReference type="SMART" id="SM01060"/>
    </source>
</evidence>
<evidence type="ECO:0000256" key="6">
    <source>
        <dbReference type="ARBA" id="ARBA00022723"/>
    </source>
</evidence>
<dbReference type="Gene3D" id="2.40.180.10">
    <property type="entry name" value="Catalase core domain"/>
    <property type="match status" value="1"/>
</dbReference>
<dbReference type="GO" id="GO:0004096">
    <property type="term" value="F:catalase activity"/>
    <property type="evidence" value="ECO:0007669"/>
    <property type="project" value="UniProtKB-EC"/>
</dbReference>
<dbReference type="FunFam" id="2.40.180.10:FF:000001">
    <property type="entry name" value="Catalase"/>
    <property type="match status" value="1"/>
</dbReference>
<dbReference type="PANTHER" id="PTHR11465">
    <property type="entry name" value="CATALASE"/>
    <property type="match status" value="1"/>
</dbReference>
<dbReference type="PROSITE" id="PS00438">
    <property type="entry name" value="CATALASE_2"/>
    <property type="match status" value="1"/>
</dbReference>
<evidence type="ECO:0000256" key="7">
    <source>
        <dbReference type="ARBA" id="ARBA00023002"/>
    </source>
</evidence>
<dbReference type="AlphaFoldDB" id="A0A401G264"/>
<evidence type="ECO:0000256" key="3">
    <source>
        <dbReference type="ARBA" id="ARBA00012314"/>
    </source>
</evidence>
<dbReference type="GO" id="GO:0042542">
    <property type="term" value="P:response to hydrogen peroxide"/>
    <property type="evidence" value="ECO:0007669"/>
    <property type="project" value="TreeGrafter"/>
</dbReference>
<feature type="domain" description="Catalase core" evidence="15">
    <location>
        <begin position="8"/>
        <end position="392"/>
    </location>
</feature>